<dbReference type="SUPFAM" id="SSF52540">
    <property type="entry name" value="P-loop containing nucleoside triphosphate hydrolases"/>
    <property type="match status" value="1"/>
</dbReference>
<comment type="caution">
    <text evidence="4">The sequence shown here is derived from an EMBL/GenBank/DDBJ whole genome shotgun (WGS) entry which is preliminary data.</text>
</comment>
<dbReference type="InterPro" id="IPR056693">
    <property type="entry name" value="DUF7791"/>
</dbReference>
<accession>A0ABR0SA77</accession>
<evidence type="ECO:0000259" key="2">
    <source>
        <dbReference type="Pfam" id="PF24883"/>
    </source>
</evidence>
<name>A0ABR0SA77_9HYPO</name>
<dbReference type="Gene3D" id="3.40.50.300">
    <property type="entry name" value="P-loop containing nucleotide triphosphate hydrolases"/>
    <property type="match status" value="1"/>
</dbReference>
<dbReference type="InterPro" id="IPR056884">
    <property type="entry name" value="NPHP3-like_N"/>
</dbReference>
<keyword evidence="1" id="KW-0677">Repeat</keyword>
<feature type="domain" description="DUF7791" evidence="3">
    <location>
        <begin position="558"/>
        <end position="665"/>
    </location>
</feature>
<dbReference type="EMBL" id="JAVFKD010000015">
    <property type="protein sequence ID" value="KAK5989048.1"/>
    <property type="molecule type" value="Genomic_DNA"/>
</dbReference>
<dbReference type="Pfam" id="PF24883">
    <property type="entry name" value="NPHP3_N"/>
    <property type="match status" value="1"/>
</dbReference>
<dbReference type="InterPro" id="IPR027417">
    <property type="entry name" value="P-loop_NTPase"/>
</dbReference>
<sequence>MDPIRSAISIGTIIEAGINVTRVVKEIADSDQTLPWCVEQLLGEIKQLEERIASFPSDLGGPDDHTEMGRLAKEAKDISKSLLAVVKEVDRERRRRWDIFKAVLASYLGTGELEAIREKFVHVRESMKATLLKIICQSNSKVIHQLEHLSIRGKHNDERLRAIQDQVYELSERVESASLRREEFQERVFQVVGAERKCSTILSRLTLRFWEKDSKADNVPKADPGTFDWIVQESAPFSYPDNMDEDEKKTYKECDSEISACHAEASKHFRSFLEGPPGAFLILGRPGCGKSTLMKRLIHSPTVLQHLEQWSAAENRKLVRAIFYFSVTQGSGKLSSEESLYRTLLLQILRACPELIDEILPGEADMGSDTPISFGTIEEAINRLFLGNTMAAEKLCFALFIDGLDEFRFKGQLEQKNREIGELALRLMKWCKTDDQNSQTRIKIIFASRPVPILDHEFGTKNRILLHLQTKRDIFHSSVSNFKKFPRNVPRAYVELSKAITDQAGGIFLWAHLMIKNVHDAQIDGVDPKTFQEIIRETPDDIGVLYERMLDRVKPAARESSAMILRLTAFKPVGFNLNSLACTWLEELQDPNFPFRNTPEMYSSDRIAELQQRAIQRLTALTHGLLEIQDCPYPKNTKTVCKESKEFIASEIVFMHRTAQDFVRELLARDAQLLAGDVLPWLQGCDNVFSNDWPRDCIKNLYVRIFLAEMKFGLQSRGHNDQTDLVGFGFWSTNPDDLRLSGFKSLSDFAAILSGYKQFIFRLWAGQGFLIESLWRAKVNIETWYLFGDAIDWDLFKKLKLSSQLALICTTNLHGNWSRGPAMLDYLLRNECTSATDKLAIFQHDHVVAACEDLRRGSDGVDQGDIMKSCSCGMPDELSIQKQGRQVQVWLLFLRLFGWRAHIAKSTKKAMDRELFECSCRMMEAWLERGAAFDAIILVTHNIDKLYDGEITDRDLFYIELDQLPRVVGPPPNMQRLEAMLSGRTQSSWGSWLMGWFSWAWPYFLHLSGRAHDERIPPIRSRYRPMSDQELLRVHWRVYGVVSDTDALLGNLFVSLWC</sequence>
<proteinExistence type="predicted"/>
<evidence type="ECO:0000259" key="3">
    <source>
        <dbReference type="Pfam" id="PF25053"/>
    </source>
</evidence>
<evidence type="ECO:0008006" key="6">
    <source>
        <dbReference type="Google" id="ProtNLM"/>
    </source>
</evidence>
<dbReference type="Proteomes" id="UP001338125">
    <property type="component" value="Unassembled WGS sequence"/>
</dbReference>
<protein>
    <recommendedName>
        <fullName evidence="6">NACHT domain-containing protein</fullName>
    </recommendedName>
</protein>
<dbReference type="PANTHER" id="PTHR10039:SF5">
    <property type="entry name" value="NACHT DOMAIN-CONTAINING PROTEIN"/>
    <property type="match status" value="1"/>
</dbReference>
<evidence type="ECO:0000256" key="1">
    <source>
        <dbReference type="ARBA" id="ARBA00022737"/>
    </source>
</evidence>
<keyword evidence="5" id="KW-1185">Reference proteome</keyword>
<feature type="domain" description="Nephrocystin 3-like N-terminal" evidence="2">
    <location>
        <begin position="266"/>
        <end position="449"/>
    </location>
</feature>
<evidence type="ECO:0000313" key="5">
    <source>
        <dbReference type="Proteomes" id="UP001338125"/>
    </source>
</evidence>
<evidence type="ECO:0000313" key="4">
    <source>
        <dbReference type="EMBL" id="KAK5989048.1"/>
    </source>
</evidence>
<gene>
    <name evidence="4" type="ORF">PT974_10546</name>
</gene>
<dbReference type="PANTHER" id="PTHR10039">
    <property type="entry name" value="AMELOGENIN"/>
    <property type="match status" value="1"/>
</dbReference>
<dbReference type="Pfam" id="PF25053">
    <property type="entry name" value="DUF7791"/>
    <property type="match status" value="1"/>
</dbReference>
<reference evidence="4 5" key="1">
    <citation type="submission" date="2024-01" db="EMBL/GenBank/DDBJ databases">
        <title>Complete genome of Cladobotryum mycophilum ATHUM6906.</title>
        <authorList>
            <person name="Christinaki A.C."/>
            <person name="Myridakis A.I."/>
            <person name="Kouvelis V.N."/>
        </authorList>
    </citation>
    <scope>NUCLEOTIDE SEQUENCE [LARGE SCALE GENOMIC DNA]</scope>
    <source>
        <strain evidence="4 5">ATHUM6906</strain>
    </source>
</reference>
<organism evidence="4 5">
    <name type="scientific">Cladobotryum mycophilum</name>
    <dbReference type="NCBI Taxonomy" id="491253"/>
    <lineage>
        <taxon>Eukaryota</taxon>
        <taxon>Fungi</taxon>
        <taxon>Dikarya</taxon>
        <taxon>Ascomycota</taxon>
        <taxon>Pezizomycotina</taxon>
        <taxon>Sordariomycetes</taxon>
        <taxon>Hypocreomycetidae</taxon>
        <taxon>Hypocreales</taxon>
        <taxon>Hypocreaceae</taxon>
        <taxon>Cladobotryum</taxon>
    </lineage>
</organism>